<dbReference type="Proteomes" id="UP001497382">
    <property type="component" value="Unassembled WGS sequence"/>
</dbReference>
<evidence type="ECO:0000313" key="1">
    <source>
        <dbReference type="EMBL" id="CAL1290171.1"/>
    </source>
</evidence>
<sequence>MDKRRNLTSQTGDKELIDVLEAELAVDSEGAVSNQDPETSTGSERLLLAARQFKEKDAGDDEKELIPLRELNAKLKQQNEWCKKVIKQRKAEISRMSAETDALRSLRETVFKTNESEADKVSDLEKVVEGYATGWIA</sequence>
<dbReference type="AlphaFoldDB" id="A0AAV2B1M9"/>
<organism evidence="1 2">
    <name type="scientific">Larinioides sclopetarius</name>
    <dbReference type="NCBI Taxonomy" id="280406"/>
    <lineage>
        <taxon>Eukaryota</taxon>
        <taxon>Metazoa</taxon>
        <taxon>Ecdysozoa</taxon>
        <taxon>Arthropoda</taxon>
        <taxon>Chelicerata</taxon>
        <taxon>Arachnida</taxon>
        <taxon>Araneae</taxon>
        <taxon>Araneomorphae</taxon>
        <taxon>Entelegynae</taxon>
        <taxon>Araneoidea</taxon>
        <taxon>Araneidae</taxon>
        <taxon>Larinioides</taxon>
    </lineage>
</organism>
<accession>A0AAV2B1M9</accession>
<comment type="caution">
    <text evidence="1">The sequence shown here is derived from an EMBL/GenBank/DDBJ whole genome shotgun (WGS) entry which is preliminary data.</text>
</comment>
<keyword evidence="2" id="KW-1185">Reference proteome</keyword>
<name>A0AAV2B1M9_9ARAC</name>
<evidence type="ECO:0000313" key="2">
    <source>
        <dbReference type="Proteomes" id="UP001497382"/>
    </source>
</evidence>
<proteinExistence type="predicted"/>
<reference evidence="1 2" key="1">
    <citation type="submission" date="2024-04" db="EMBL/GenBank/DDBJ databases">
        <authorList>
            <person name="Rising A."/>
            <person name="Reimegard J."/>
            <person name="Sonavane S."/>
            <person name="Akerstrom W."/>
            <person name="Nylinder S."/>
            <person name="Hedman E."/>
            <person name="Kallberg Y."/>
        </authorList>
    </citation>
    <scope>NUCLEOTIDE SEQUENCE [LARGE SCALE GENOMIC DNA]</scope>
</reference>
<dbReference type="EMBL" id="CAXIEN010000260">
    <property type="protein sequence ID" value="CAL1290171.1"/>
    <property type="molecule type" value="Genomic_DNA"/>
</dbReference>
<protein>
    <submittedName>
        <fullName evidence="1">Uncharacterized protein</fullName>
    </submittedName>
</protein>
<gene>
    <name evidence="1" type="ORF">LARSCL_LOCUS16317</name>
</gene>